<dbReference type="Proteomes" id="UP000257080">
    <property type="component" value="Unassembled WGS sequence"/>
</dbReference>
<dbReference type="AlphaFoldDB" id="A0A3E0WCZ4"/>
<dbReference type="InterPro" id="IPR007466">
    <property type="entry name" value="Peptidyl-Arg-deiminase_porph"/>
</dbReference>
<feature type="compositionally biased region" description="Low complexity" evidence="2">
    <location>
        <begin position="366"/>
        <end position="383"/>
    </location>
</feature>
<proteinExistence type="predicted"/>
<dbReference type="EMBL" id="NBXE01000019">
    <property type="protein sequence ID" value="RFA27524.1"/>
    <property type="molecule type" value="Genomic_DNA"/>
</dbReference>
<comment type="caution">
    <text evidence="3">The sequence shown here is derived from an EMBL/GenBank/DDBJ whole genome shotgun (WGS) entry which is preliminary data.</text>
</comment>
<gene>
    <name evidence="3" type="ORF">B7R25_07280</name>
</gene>
<evidence type="ECO:0000313" key="3">
    <source>
        <dbReference type="EMBL" id="RFA27524.1"/>
    </source>
</evidence>
<dbReference type="GO" id="GO:0004668">
    <property type="term" value="F:protein-arginine deiminase activity"/>
    <property type="evidence" value="ECO:0007669"/>
    <property type="project" value="InterPro"/>
</dbReference>
<dbReference type="PANTHER" id="PTHR31377:SF0">
    <property type="entry name" value="AGMATINE DEIMINASE-RELATED"/>
    <property type="match status" value="1"/>
</dbReference>
<dbReference type="GO" id="GO:0047632">
    <property type="term" value="F:agmatine deiminase activity"/>
    <property type="evidence" value="ECO:0007669"/>
    <property type="project" value="TreeGrafter"/>
</dbReference>
<keyword evidence="1" id="KW-0378">Hydrolase</keyword>
<reference evidence="3 4" key="1">
    <citation type="submission" date="2017-04" db="EMBL/GenBank/DDBJ databases">
        <title>Comparative genome analysis of Subtercola boreus.</title>
        <authorList>
            <person name="Cho Y.-J."/>
            <person name="Cho A."/>
            <person name="Kim O.-S."/>
            <person name="Lee J.-I."/>
        </authorList>
    </citation>
    <scope>NUCLEOTIDE SEQUENCE [LARGE SCALE GENOMIC DNA]</scope>
    <source>
        <strain evidence="3 4">P28004</strain>
    </source>
</reference>
<evidence type="ECO:0000256" key="1">
    <source>
        <dbReference type="ARBA" id="ARBA00022801"/>
    </source>
</evidence>
<feature type="compositionally biased region" description="Polar residues" evidence="2">
    <location>
        <begin position="354"/>
        <end position="365"/>
    </location>
</feature>
<evidence type="ECO:0000256" key="2">
    <source>
        <dbReference type="SAM" id="MobiDB-lite"/>
    </source>
</evidence>
<accession>A0A3E0WCZ4</accession>
<dbReference type="GO" id="GO:0009446">
    <property type="term" value="P:putrescine biosynthetic process"/>
    <property type="evidence" value="ECO:0007669"/>
    <property type="project" value="InterPro"/>
</dbReference>
<sequence>MTWLMPAETAPHDRIWMAFPRACRTLSIGDPQGAYEAWTAVAHAVADFEPVTMVVDPSELRRARRMLSAGIELVEAPLDDFWMRDFGPTFVLREDGGDGGGSDGSDSTSGSAPASSPTLGAVDWRFNAWGGGPHAEYRHDGEIARLVGALAGAEPVPSTLVNEGGAIHVDGEGTVIITETVQLDPLRNPNLDKQRVEAELLRTIGATHVIWLPRGLTRDYEEYGTRGHVDMVAAIPSPGTVLLHQQQNPDHPDAAVSRDLRAFLQTTQDAAGRDFHIVDLPAPAALEDAHGFVDWNYVNHLVVNDGIIACGYDDDRADGRAREVLAEAYPGRRVVTVDAREILLRGGGIHCITQQQPSVPTGQIQPTLPTAPTLPTSPTRQAPPTRPTAPTRP</sequence>
<feature type="compositionally biased region" description="Pro residues" evidence="2">
    <location>
        <begin position="384"/>
        <end position="393"/>
    </location>
</feature>
<dbReference type="Pfam" id="PF04371">
    <property type="entry name" value="PAD_porph"/>
    <property type="match status" value="1"/>
</dbReference>
<protein>
    <submittedName>
        <fullName evidence="3">Agmatine deiminase</fullName>
    </submittedName>
</protein>
<evidence type="ECO:0000313" key="4">
    <source>
        <dbReference type="Proteomes" id="UP000257080"/>
    </source>
</evidence>
<dbReference type="OrthoDB" id="9808013at2"/>
<dbReference type="SUPFAM" id="SSF55909">
    <property type="entry name" value="Pentein"/>
    <property type="match status" value="1"/>
</dbReference>
<feature type="compositionally biased region" description="Low complexity" evidence="2">
    <location>
        <begin position="104"/>
        <end position="118"/>
    </location>
</feature>
<dbReference type="PANTHER" id="PTHR31377">
    <property type="entry name" value="AGMATINE DEIMINASE-RELATED"/>
    <property type="match status" value="1"/>
</dbReference>
<name>A0A3E0WCZ4_9MICO</name>
<feature type="region of interest" description="Disordered" evidence="2">
    <location>
        <begin position="354"/>
        <end position="393"/>
    </location>
</feature>
<organism evidence="3 4">
    <name type="scientific">Subtercola boreus</name>
    <dbReference type="NCBI Taxonomy" id="120213"/>
    <lineage>
        <taxon>Bacteria</taxon>
        <taxon>Bacillati</taxon>
        <taxon>Actinomycetota</taxon>
        <taxon>Actinomycetes</taxon>
        <taxon>Micrococcales</taxon>
        <taxon>Microbacteriaceae</taxon>
        <taxon>Subtercola</taxon>
    </lineage>
</organism>
<feature type="region of interest" description="Disordered" evidence="2">
    <location>
        <begin position="93"/>
        <end position="118"/>
    </location>
</feature>
<dbReference type="RefSeq" id="WP_116418285.1">
    <property type="nucleotide sequence ID" value="NZ_NBXC01000014.1"/>
</dbReference>
<dbReference type="Gene3D" id="3.75.10.10">
    <property type="entry name" value="L-arginine/glycine Amidinotransferase, Chain A"/>
    <property type="match status" value="1"/>
</dbReference>